<dbReference type="PANTHER" id="PTHR43133:SF62">
    <property type="entry name" value="RNA POLYMERASE SIGMA FACTOR SIGZ"/>
    <property type="match status" value="1"/>
</dbReference>
<name>A0ABW2J6Z5_9BURK</name>
<dbReference type="Gene3D" id="1.10.10.10">
    <property type="entry name" value="Winged helix-like DNA-binding domain superfamily/Winged helix DNA-binding domain"/>
    <property type="match status" value="1"/>
</dbReference>
<proteinExistence type="inferred from homology"/>
<keyword evidence="3" id="KW-0731">Sigma factor</keyword>
<keyword evidence="2" id="KW-0805">Transcription regulation</keyword>
<dbReference type="NCBIfam" id="TIGR02937">
    <property type="entry name" value="sigma70-ECF"/>
    <property type="match status" value="1"/>
</dbReference>
<protein>
    <submittedName>
        <fullName evidence="7">Sigma-70 family RNA polymerase sigma factor</fullName>
    </submittedName>
</protein>
<accession>A0ABW2J6Z5</accession>
<dbReference type="Proteomes" id="UP001596379">
    <property type="component" value="Unassembled WGS sequence"/>
</dbReference>
<dbReference type="Gene3D" id="1.10.1740.10">
    <property type="match status" value="1"/>
</dbReference>
<keyword evidence="4" id="KW-0804">Transcription</keyword>
<dbReference type="Pfam" id="PF08281">
    <property type="entry name" value="Sigma70_r4_2"/>
    <property type="match status" value="1"/>
</dbReference>
<evidence type="ECO:0000259" key="5">
    <source>
        <dbReference type="Pfam" id="PF04542"/>
    </source>
</evidence>
<dbReference type="SUPFAM" id="SSF88946">
    <property type="entry name" value="Sigma2 domain of RNA polymerase sigma factors"/>
    <property type="match status" value="1"/>
</dbReference>
<dbReference type="InterPro" id="IPR013249">
    <property type="entry name" value="RNA_pol_sigma70_r4_t2"/>
</dbReference>
<dbReference type="SUPFAM" id="SSF88659">
    <property type="entry name" value="Sigma3 and sigma4 domains of RNA polymerase sigma factors"/>
    <property type="match status" value="1"/>
</dbReference>
<dbReference type="InterPro" id="IPR039425">
    <property type="entry name" value="RNA_pol_sigma-70-like"/>
</dbReference>
<evidence type="ECO:0000256" key="3">
    <source>
        <dbReference type="ARBA" id="ARBA00023082"/>
    </source>
</evidence>
<dbReference type="InterPro" id="IPR007627">
    <property type="entry name" value="RNA_pol_sigma70_r2"/>
</dbReference>
<dbReference type="RefSeq" id="WP_382234256.1">
    <property type="nucleotide sequence ID" value="NZ_JBHTCC010000002.1"/>
</dbReference>
<dbReference type="InterPro" id="IPR036388">
    <property type="entry name" value="WH-like_DNA-bd_sf"/>
</dbReference>
<evidence type="ECO:0000256" key="4">
    <source>
        <dbReference type="ARBA" id="ARBA00023163"/>
    </source>
</evidence>
<evidence type="ECO:0000313" key="8">
    <source>
        <dbReference type="Proteomes" id="UP001596379"/>
    </source>
</evidence>
<gene>
    <name evidence="7" type="ORF">ACFQO0_10190</name>
</gene>
<dbReference type="InterPro" id="IPR013324">
    <property type="entry name" value="RNA_pol_sigma_r3/r4-like"/>
</dbReference>
<dbReference type="InterPro" id="IPR013325">
    <property type="entry name" value="RNA_pol_sigma_r2"/>
</dbReference>
<comment type="similarity">
    <text evidence="1">Belongs to the sigma-70 factor family. ECF subfamily.</text>
</comment>
<dbReference type="NCBIfam" id="NF009189">
    <property type="entry name" value="PRK12537.1"/>
    <property type="match status" value="1"/>
</dbReference>
<evidence type="ECO:0000256" key="1">
    <source>
        <dbReference type="ARBA" id="ARBA00010641"/>
    </source>
</evidence>
<organism evidence="7 8">
    <name type="scientific">Herminiimonas aquatilis</name>
    <dbReference type="NCBI Taxonomy" id="345342"/>
    <lineage>
        <taxon>Bacteria</taxon>
        <taxon>Pseudomonadati</taxon>
        <taxon>Pseudomonadota</taxon>
        <taxon>Betaproteobacteria</taxon>
        <taxon>Burkholderiales</taxon>
        <taxon>Oxalobacteraceae</taxon>
        <taxon>Herminiimonas</taxon>
    </lineage>
</organism>
<evidence type="ECO:0000259" key="6">
    <source>
        <dbReference type="Pfam" id="PF08281"/>
    </source>
</evidence>
<dbReference type="EMBL" id="JBHTCC010000002">
    <property type="protein sequence ID" value="MFC7298801.1"/>
    <property type="molecule type" value="Genomic_DNA"/>
</dbReference>
<keyword evidence="8" id="KW-1185">Reference proteome</keyword>
<dbReference type="Pfam" id="PF04542">
    <property type="entry name" value="Sigma70_r2"/>
    <property type="match status" value="1"/>
</dbReference>
<dbReference type="InterPro" id="IPR014284">
    <property type="entry name" value="RNA_pol_sigma-70_dom"/>
</dbReference>
<sequence>MPADSDSFDYDAALHACALGDEHALQRIYIQDSKRLLGVALRIVRERHLAEDVVHDAFVNIWNKAASFDAKKGEARGWIYSVVRYQALNMLRDREREVYADEEAIDNMQQQNEELIVDQFELNASLGQLQDCLSHLDSAKRNSILCAYVDGCSHSEIAQRLNAPLGSVKAWVKRGLAALRECMG</sequence>
<comment type="caution">
    <text evidence="7">The sequence shown here is derived from an EMBL/GenBank/DDBJ whole genome shotgun (WGS) entry which is preliminary data.</text>
</comment>
<evidence type="ECO:0000313" key="7">
    <source>
        <dbReference type="EMBL" id="MFC7298801.1"/>
    </source>
</evidence>
<feature type="domain" description="RNA polymerase sigma-70 region 2" evidence="5">
    <location>
        <begin position="33"/>
        <end position="96"/>
    </location>
</feature>
<evidence type="ECO:0000256" key="2">
    <source>
        <dbReference type="ARBA" id="ARBA00023015"/>
    </source>
</evidence>
<feature type="domain" description="RNA polymerase sigma factor 70 region 4 type 2" evidence="6">
    <location>
        <begin position="127"/>
        <end position="179"/>
    </location>
</feature>
<reference evidence="8" key="1">
    <citation type="journal article" date="2019" name="Int. J. Syst. Evol. Microbiol.">
        <title>The Global Catalogue of Microorganisms (GCM) 10K type strain sequencing project: providing services to taxonomists for standard genome sequencing and annotation.</title>
        <authorList>
            <consortium name="The Broad Institute Genomics Platform"/>
            <consortium name="The Broad Institute Genome Sequencing Center for Infectious Disease"/>
            <person name="Wu L."/>
            <person name="Ma J."/>
        </authorList>
    </citation>
    <scope>NUCLEOTIDE SEQUENCE [LARGE SCALE GENOMIC DNA]</scope>
    <source>
        <strain evidence="8">CCUG 36956</strain>
    </source>
</reference>
<dbReference type="PANTHER" id="PTHR43133">
    <property type="entry name" value="RNA POLYMERASE ECF-TYPE SIGMA FACTO"/>
    <property type="match status" value="1"/>
</dbReference>